<reference evidence="5 6" key="1">
    <citation type="submission" date="2018-03" db="EMBL/GenBank/DDBJ databases">
        <title>Draft Genome Sequences of the Obligatory Marine Myxobacteria Enhygromyxa salina SWB007.</title>
        <authorList>
            <person name="Poehlein A."/>
            <person name="Moghaddam J.A."/>
            <person name="Harms H."/>
            <person name="Alanjari M."/>
            <person name="Koenig G.M."/>
            <person name="Daniel R."/>
            <person name="Schaeberle T.F."/>
        </authorList>
    </citation>
    <scope>NUCLEOTIDE SEQUENCE [LARGE SCALE GENOMIC DNA]</scope>
    <source>
        <strain evidence="5 6">SWB007</strain>
    </source>
</reference>
<protein>
    <submittedName>
        <fullName evidence="5">Transcriptional activator FtrA</fullName>
    </submittedName>
</protein>
<evidence type="ECO:0000259" key="4">
    <source>
        <dbReference type="PROSITE" id="PS01124"/>
    </source>
</evidence>
<dbReference type="InterPro" id="IPR018060">
    <property type="entry name" value="HTH_AraC"/>
</dbReference>
<dbReference type="GO" id="GO:0043565">
    <property type="term" value="F:sequence-specific DNA binding"/>
    <property type="evidence" value="ECO:0007669"/>
    <property type="project" value="InterPro"/>
</dbReference>
<organism evidence="5 6">
    <name type="scientific">Enhygromyxa salina</name>
    <dbReference type="NCBI Taxonomy" id="215803"/>
    <lineage>
        <taxon>Bacteria</taxon>
        <taxon>Pseudomonadati</taxon>
        <taxon>Myxococcota</taxon>
        <taxon>Polyangia</taxon>
        <taxon>Nannocystales</taxon>
        <taxon>Nannocystaceae</taxon>
        <taxon>Enhygromyxa</taxon>
    </lineage>
</organism>
<dbReference type="Pfam" id="PF12833">
    <property type="entry name" value="HTH_18"/>
    <property type="match status" value="1"/>
</dbReference>
<dbReference type="GO" id="GO:0003700">
    <property type="term" value="F:DNA-binding transcription factor activity"/>
    <property type="evidence" value="ECO:0007669"/>
    <property type="project" value="InterPro"/>
</dbReference>
<dbReference type="OrthoDB" id="112032at2"/>
<dbReference type="PROSITE" id="PS01124">
    <property type="entry name" value="HTH_ARAC_FAMILY_2"/>
    <property type="match status" value="1"/>
</dbReference>
<dbReference type="Pfam" id="PF20240">
    <property type="entry name" value="DUF6597"/>
    <property type="match status" value="1"/>
</dbReference>
<proteinExistence type="predicted"/>
<keyword evidence="2" id="KW-0238">DNA-binding</keyword>
<evidence type="ECO:0000256" key="2">
    <source>
        <dbReference type="ARBA" id="ARBA00023125"/>
    </source>
</evidence>
<accession>A0A2S9YT27</accession>
<dbReference type="SMART" id="SM00342">
    <property type="entry name" value="HTH_ARAC"/>
    <property type="match status" value="1"/>
</dbReference>
<evidence type="ECO:0000256" key="1">
    <source>
        <dbReference type="ARBA" id="ARBA00023015"/>
    </source>
</evidence>
<name>A0A2S9YT27_9BACT</name>
<dbReference type="EMBL" id="PVNL01000044">
    <property type="protein sequence ID" value="PRQ08199.1"/>
    <property type="molecule type" value="Genomic_DNA"/>
</dbReference>
<evidence type="ECO:0000313" key="6">
    <source>
        <dbReference type="Proteomes" id="UP000238823"/>
    </source>
</evidence>
<sequence>MRIEITRGAAWEYAWARPEGLRPWVDHQWAFRGPTVNRFKRVFPNGCVELIINFAEPYRTDGFIHDSVVVSGLSTAPLVIEQPAAQDVIAARLTPAGARALLGLPMEELAHRHVALGDLLGPVASELRDRCAGLEVEDRLRLLAAWLRARLQPHPRDAAAWMVDALVESRGCASIEALRNHAGFSKRRVLASFRDQVGLTPKRYARVLRFRHALTTLQGVAPDTRLIEVAHAAGFYDQAHMNAEFRALGGVTPSTFLRARHPVGDGSTAADR</sequence>
<dbReference type="Gene3D" id="1.10.10.60">
    <property type="entry name" value="Homeodomain-like"/>
    <property type="match status" value="1"/>
</dbReference>
<evidence type="ECO:0000313" key="5">
    <source>
        <dbReference type="EMBL" id="PRQ08199.1"/>
    </source>
</evidence>
<dbReference type="InterPro" id="IPR050204">
    <property type="entry name" value="AraC_XylS_family_regulators"/>
</dbReference>
<gene>
    <name evidence="5" type="ORF">ENSA7_21710</name>
</gene>
<dbReference type="AlphaFoldDB" id="A0A2S9YT27"/>
<dbReference type="InterPro" id="IPR046532">
    <property type="entry name" value="DUF6597"/>
</dbReference>
<dbReference type="RefSeq" id="WP_146157570.1">
    <property type="nucleotide sequence ID" value="NZ_PVNL01000044.1"/>
</dbReference>
<keyword evidence="3" id="KW-0804">Transcription</keyword>
<dbReference type="InterPro" id="IPR009057">
    <property type="entry name" value="Homeodomain-like_sf"/>
</dbReference>
<dbReference type="Proteomes" id="UP000238823">
    <property type="component" value="Unassembled WGS sequence"/>
</dbReference>
<dbReference type="SUPFAM" id="SSF46689">
    <property type="entry name" value="Homeodomain-like"/>
    <property type="match status" value="1"/>
</dbReference>
<dbReference type="PANTHER" id="PTHR46796">
    <property type="entry name" value="HTH-TYPE TRANSCRIPTIONAL ACTIVATOR RHAS-RELATED"/>
    <property type="match status" value="1"/>
</dbReference>
<feature type="domain" description="HTH araC/xylS-type" evidence="4">
    <location>
        <begin position="156"/>
        <end position="259"/>
    </location>
</feature>
<evidence type="ECO:0000256" key="3">
    <source>
        <dbReference type="ARBA" id="ARBA00023163"/>
    </source>
</evidence>
<keyword evidence="1" id="KW-0805">Transcription regulation</keyword>
<comment type="caution">
    <text evidence="5">The sequence shown here is derived from an EMBL/GenBank/DDBJ whole genome shotgun (WGS) entry which is preliminary data.</text>
</comment>